<keyword evidence="3" id="KW-1185">Reference proteome</keyword>
<proteinExistence type="predicted"/>
<evidence type="ECO:0000313" key="2">
    <source>
        <dbReference type="EMBL" id="TRY78562.1"/>
    </source>
</evidence>
<name>A0A553PLL5_TIGCA</name>
<evidence type="ECO:0000256" key="1">
    <source>
        <dbReference type="SAM" id="Phobius"/>
    </source>
</evidence>
<keyword evidence="1" id="KW-0472">Membrane</keyword>
<feature type="transmembrane region" description="Helical" evidence="1">
    <location>
        <begin position="197"/>
        <end position="216"/>
    </location>
</feature>
<dbReference type="Proteomes" id="UP000318571">
    <property type="component" value="Chromosome 11"/>
</dbReference>
<organism evidence="2 3">
    <name type="scientific">Tigriopus californicus</name>
    <name type="common">Marine copepod</name>
    <dbReference type="NCBI Taxonomy" id="6832"/>
    <lineage>
        <taxon>Eukaryota</taxon>
        <taxon>Metazoa</taxon>
        <taxon>Ecdysozoa</taxon>
        <taxon>Arthropoda</taxon>
        <taxon>Crustacea</taxon>
        <taxon>Multicrustacea</taxon>
        <taxon>Hexanauplia</taxon>
        <taxon>Copepoda</taxon>
        <taxon>Harpacticoida</taxon>
        <taxon>Harpacticidae</taxon>
        <taxon>Tigriopus</taxon>
    </lineage>
</organism>
<sequence length="235" mass="26122">MHLVTLSKVSILFFVGSVTFWYMVTPYIVQPHPGIMQDVLTKTSLSGMDRPASGDGLLTVENWTKWRLFVNGTGPTKADAQHVPEVIFGNSKQHLNVEGSQVVMNMEYRPDYVIHVQQSSKEALAVERSAPTGSGADWGIYNHFIAQVSSKSGKVVQVVPRFLFGMPFDTIETLYGTDVSKFPIVGVFTNSTRSDRFIIQIYMNLVTLSVIFLLYANNPPESIRTGQTASPKKTQ</sequence>
<gene>
    <name evidence="2" type="ORF">TCAL_06146</name>
</gene>
<keyword evidence="1" id="KW-0812">Transmembrane</keyword>
<keyword evidence="1" id="KW-1133">Transmembrane helix</keyword>
<comment type="caution">
    <text evidence="2">The sequence shown here is derived from an EMBL/GenBank/DDBJ whole genome shotgun (WGS) entry which is preliminary data.</text>
</comment>
<dbReference type="AlphaFoldDB" id="A0A553PLL5"/>
<feature type="transmembrane region" description="Helical" evidence="1">
    <location>
        <begin position="6"/>
        <end position="29"/>
    </location>
</feature>
<accession>A0A553PLL5</accession>
<dbReference type="OrthoDB" id="10529780at2759"/>
<reference evidence="2 3" key="1">
    <citation type="journal article" date="2018" name="Nat. Ecol. Evol.">
        <title>Genomic signatures of mitonuclear coevolution across populations of Tigriopus californicus.</title>
        <authorList>
            <person name="Barreto F.S."/>
            <person name="Watson E.T."/>
            <person name="Lima T.G."/>
            <person name="Willett C.S."/>
            <person name="Edmands S."/>
            <person name="Li W."/>
            <person name="Burton R.S."/>
        </authorList>
    </citation>
    <scope>NUCLEOTIDE SEQUENCE [LARGE SCALE GENOMIC DNA]</scope>
    <source>
        <strain evidence="2 3">San Diego</strain>
    </source>
</reference>
<dbReference type="OMA" id="ENWTKWR"/>
<dbReference type="EMBL" id="VCGU01000003">
    <property type="protein sequence ID" value="TRY78562.1"/>
    <property type="molecule type" value="Genomic_DNA"/>
</dbReference>
<evidence type="ECO:0000313" key="3">
    <source>
        <dbReference type="Proteomes" id="UP000318571"/>
    </source>
</evidence>
<protein>
    <submittedName>
        <fullName evidence="2">Uncharacterized protein</fullName>
    </submittedName>
</protein>